<name>A0ABT9SJ46_9FLAO</name>
<evidence type="ECO:0000313" key="2">
    <source>
        <dbReference type="EMBL" id="MDP9959308.1"/>
    </source>
</evidence>
<comment type="caution">
    <text evidence="2">The sequence shown here is derived from an EMBL/GenBank/DDBJ whole genome shotgun (WGS) entry which is preliminary data.</text>
</comment>
<dbReference type="Pfam" id="PF08808">
    <property type="entry name" value="RES"/>
    <property type="match status" value="1"/>
</dbReference>
<gene>
    <name evidence="2" type="ORF">J2T04_001187</name>
</gene>
<sequence length="388" mass="44954">MTEEENILICTDCVKDIRYKKLIIGLNNKDLCTCCQNKNYVIDTDSSDFIQMTKALIRYHYSEWDYNHHFGGVNFINFFEEDDNIFLSKQNFKNLEVYEELLNRIANVEVYEEYDKGVSLFAGYYHDGEQLPLLESVKSIQDGSIVNIKNKLITENYFKYEDELSEILSTYSTNCKIIIERKKEYYRARIGFAKKKRDISNFDFETEMVYESFSNSEIGAPPPHLAGDGRINRIGVSYLYCATDKYTAIAEIRPHPGDIISIGKFVVKEDLSVFDLTAGQFVKYFNSDKNLAGYTQLNTCTELLQKVVTPSERRSYNITQLLADCIRKLNFDAILFPSSVSSGENLVVFNPEKMEYTYDDAEVVEINKVSYDYFKRMSVKDINEIDSI</sequence>
<protein>
    <submittedName>
        <fullName evidence="2">RES domain-containing protein</fullName>
    </submittedName>
</protein>
<evidence type="ECO:0000259" key="1">
    <source>
        <dbReference type="SMART" id="SM00953"/>
    </source>
</evidence>
<evidence type="ECO:0000313" key="3">
    <source>
        <dbReference type="Proteomes" id="UP001235513"/>
    </source>
</evidence>
<accession>A0ABT9SJ46</accession>
<dbReference type="InterPro" id="IPR014914">
    <property type="entry name" value="RES_dom"/>
</dbReference>
<feature type="domain" description="RES" evidence="1">
    <location>
        <begin position="214"/>
        <end position="360"/>
    </location>
</feature>
<proteinExistence type="predicted"/>
<dbReference type="Proteomes" id="UP001235513">
    <property type="component" value="Unassembled WGS sequence"/>
</dbReference>
<dbReference type="EMBL" id="JAUSRL010000002">
    <property type="protein sequence ID" value="MDP9959308.1"/>
    <property type="molecule type" value="Genomic_DNA"/>
</dbReference>
<dbReference type="SMART" id="SM00953">
    <property type="entry name" value="RES"/>
    <property type="match status" value="1"/>
</dbReference>
<organism evidence="2 3">
    <name type="scientific">Chryseobacterium lathyri</name>
    <dbReference type="NCBI Taxonomy" id="395933"/>
    <lineage>
        <taxon>Bacteria</taxon>
        <taxon>Pseudomonadati</taxon>
        <taxon>Bacteroidota</taxon>
        <taxon>Flavobacteriia</taxon>
        <taxon>Flavobacteriales</taxon>
        <taxon>Weeksellaceae</taxon>
        <taxon>Chryseobacterium group</taxon>
        <taxon>Chryseobacterium</taxon>
    </lineage>
</organism>
<reference evidence="2 3" key="1">
    <citation type="submission" date="2023-07" db="EMBL/GenBank/DDBJ databases">
        <title>Sorghum-associated microbial communities from plants grown in Nebraska, USA.</title>
        <authorList>
            <person name="Schachtman D."/>
        </authorList>
    </citation>
    <scope>NUCLEOTIDE SEQUENCE [LARGE SCALE GENOMIC DNA]</scope>
    <source>
        <strain evidence="2 3">CC351</strain>
    </source>
</reference>
<dbReference type="RefSeq" id="WP_306842010.1">
    <property type="nucleotide sequence ID" value="NZ_JAUSRL010000002.1"/>
</dbReference>
<keyword evidence="3" id="KW-1185">Reference proteome</keyword>